<keyword evidence="4" id="KW-0274">FAD</keyword>
<reference evidence="7 8" key="1">
    <citation type="submission" date="2017-05" db="EMBL/GenBank/DDBJ databases">
        <title>Biotechnological potential of actinobacteria isolated from South African environments.</title>
        <authorList>
            <person name="Le Roes-Hill M."/>
            <person name="Prins A."/>
            <person name="Durrell K.A."/>
        </authorList>
    </citation>
    <scope>NUCLEOTIDE SEQUENCE [LARGE SCALE GENOMIC DNA]</scope>
    <source>
        <strain evidence="7">BS2</strain>
    </source>
</reference>
<dbReference type="GO" id="GO:0050660">
    <property type="term" value="F:flavin adenine dinucleotide binding"/>
    <property type="evidence" value="ECO:0007669"/>
    <property type="project" value="InterPro"/>
</dbReference>
<dbReference type="Gene3D" id="1.10.540.10">
    <property type="entry name" value="Acyl-CoA dehydrogenase/oxidase, N-terminal domain"/>
    <property type="match status" value="1"/>
</dbReference>
<dbReference type="InterPro" id="IPR036250">
    <property type="entry name" value="AcylCo_DH-like_C"/>
</dbReference>
<evidence type="ECO:0000256" key="3">
    <source>
        <dbReference type="ARBA" id="ARBA00022630"/>
    </source>
</evidence>
<dbReference type="STRING" id="417102.CA982_16280"/>
<proteinExistence type="inferred from homology"/>
<evidence type="ECO:0000313" key="8">
    <source>
        <dbReference type="Proteomes" id="UP000194632"/>
    </source>
</evidence>
<dbReference type="PANTHER" id="PTHR43884">
    <property type="entry name" value="ACYL-COA DEHYDROGENASE"/>
    <property type="match status" value="1"/>
</dbReference>
<evidence type="ECO:0000259" key="6">
    <source>
        <dbReference type="Pfam" id="PF00441"/>
    </source>
</evidence>
<dbReference type="InterPro" id="IPR037069">
    <property type="entry name" value="AcylCoA_DH/ox_N_sf"/>
</dbReference>
<comment type="cofactor">
    <cofactor evidence="1">
        <name>FAD</name>
        <dbReference type="ChEBI" id="CHEBI:57692"/>
    </cofactor>
</comment>
<dbReference type="Pfam" id="PF00441">
    <property type="entry name" value="Acyl-CoA_dh_1"/>
    <property type="match status" value="1"/>
</dbReference>
<dbReference type="EMBL" id="NGFO01000019">
    <property type="protein sequence ID" value="OUC77568.1"/>
    <property type="molecule type" value="Genomic_DNA"/>
</dbReference>
<keyword evidence="3" id="KW-0285">Flavoprotein</keyword>
<dbReference type="Proteomes" id="UP000194632">
    <property type="component" value="Unassembled WGS sequence"/>
</dbReference>
<dbReference type="RefSeq" id="WP_086536322.1">
    <property type="nucleotide sequence ID" value="NZ_NGFO01000019.1"/>
</dbReference>
<dbReference type="AlphaFoldDB" id="A0A243QAC8"/>
<name>A0A243QAC8_9ACTN</name>
<keyword evidence="5" id="KW-0560">Oxidoreductase</keyword>
<evidence type="ECO:0000256" key="2">
    <source>
        <dbReference type="ARBA" id="ARBA00009347"/>
    </source>
</evidence>
<comment type="similarity">
    <text evidence="2">Belongs to the acyl-CoA dehydrogenase family.</text>
</comment>
<dbReference type="OrthoDB" id="8677713at2"/>
<gene>
    <name evidence="7" type="ORF">CA982_16280</name>
</gene>
<dbReference type="GO" id="GO:0003995">
    <property type="term" value="F:acyl-CoA dehydrogenase activity"/>
    <property type="evidence" value="ECO:0007669"/>
    <property type="project" value="TreeGrafter"/>
</dbReference>
<comment type="caution">
    <text evidence="7">The sequence shown here is derived from an EMBL/GenBank/DDBJ whole genome shotgun (WGS) entry which is preliminary data.</text>
</comment>
<organism evidence="7 8">
    <name type="scientific">Gordonia lacunae</name>
    <dbReference type="NCBI Taxonomy" id="417102"/>
    <lineage>
        <taxon>Bacteria</taxon>
        <taxon>Bacillati</taxon>
        <taxon>Actinomycetota</taxon>
        <taxon>Actinomycetes</taxon>
        <taxon>Mycobacteriales</taxon>
        <taxon>Gordoniaceae</taxon>
        <taxon>Gordonia</taxon>
    </lineage>
</organism>
<dbReference type="Gene3D" id="1.20.140.10">
    <property type="entry name" value="Butyryl-CoA Dehydrogenase, subunit A, domain 3"/>
    <property type="match status" value="1"/>
</dbReference>
<evidence type="ECO:0000256" key="5">
    <source>
        <dbReference type="ARBA" id="ARBA00023002"/>
    </source>
</evidence>
<dbReference type="SUPFAM" id="SSF47203">
    <property type="entry name" value="Acyl-CoA dehydrogenase C-terminal domain-like"/>
    <property type="match status" value="1"/>
</dbReference>
<dbReference type="PANTHER" id="PTHR43884:SF20">
    <property type="entry name" value="ACYL-COA DEHYDROGENASE FADE28"/>
    <property type="match status" value="1"/>
</dbReference>
<protein>
    <submittedName>
        <fullName evidence="7">Acyl-CoA dehydrogenase</fullName>
    </submittedName>
</protein>
<sequence>MSHTDDLSTKPWLVDSSVPVLPSEEEEDLRAAMRDLLGTGGIDEVRRVAATALGHSPAMWSALTGSMSVTTMAVPEPVGLGYGLAQLCTVIEECGRALRPEPVVMSAAIGVRGLLFGRGEELPALLDGALDGSRIVTTTSLTPESDDLTAESDGGRWLVTGRAPAVASAAAADIVLVTAETGTGRMLFAVPTDDHVERMSLDSLDPTRSITALRFDDASAIALTDPDETPRAVATLRDRAVIALAAENVGIAGALVDMTLDHTKTRKQFGRQIASYQAIKHRLADMYVDLERARSAARYAAALHDIDPARAGLAAAVAGAVCGDVVVRASTEAIQLHGGIGFTWEHAAHNYYRRALTNETLFGDTAAHRRRIAQILALLPSAA</sequence>
<dbReference type="InterPro" id="IPR009100">
    <property type="entry name" value="AcylCoA_DH/oxidase_NM_dom_sf"/>
</dbReference>
<evidence type="ECO:0000256" key="1">
    <source>
        <dbReference type="ARBA" id="ARBA00001974"/>
    </source>
</evidence>
<dbReference type="Gene3D" id="2.40.110.10">
    <property type="entry name" value="Butyryl-CoA Dehydrogenase, subunit A, domain 2"/>
    <property type="match status" value="1"/>
</dbReference>
<keyword evidence="8" id="KW-1185">Reference proteome</keyword>
<accession>A0A243QAC8</accession>
<evidence type="ECO:0000313" key="7">
    <source>
        <dbReference type="EMBL" id="OUC77568.1"/>
    </source>
</evidence>
<feature type="domain" description="Acyl-CoA dehydrogenase/oxidase C-terminal" evidence="6">
    <location>
        <begin position="242"/>
        <end position="375"/>
    </location>
</feature>
<dbReference type="InterPro" id="IPR046373">
    <property type="entry name" value="Acyl-CoA_Oxase/DH_mid-dom_sf"/>
</dbReference>
<dbReference type="InterPro" id="IPR009075">
    <property type="entry name" value="AcylCo_DH/oxidase_C"/>
</dbReference>
<dbReference type="SUPFAM" id="SSF56645">
    <property type="entry name" value="Acyl-CoA dehydrogenase NM domain-like"/>
    <property type="match status" value="1"/>
</dbReference>
<evidence type="ECO:0000256" key="4">
    <source>
        <dbReference type="ARBA" id="ARBA00022827"/>
    </source>
</evidence>